<keyword evidence="3 6" id="KW-0812">Transmembrane</keyword>
<dbReference type="PIRSF" id="PIRSF005859">
    <property type="entry name" value="PBR"/>
    <property type="match status" value="1"/>
</dbReference>
<dbReference type="FunFam" id="1.20.1260.100:FF:000001">
    <property type="entry name" value="translocator protein 2"/>
    <property type="match status" value="1"/>
</dbReference>
<feature type="transmembrane region" description="Helical" evidence="6">
    <location>
        <begin position="120"/>
        <end position="143"/>
    </location>
</feature>
<feature type="transmembrane region" description="Helical" evidence="6">
    <location>
        <begin position="94"/>
        <end position="113"/>
    </location>
</feature>
<comment type="subcellular location">
    <subcellularLocation>
        <location evidence="1">Membrane</location>
        <topology evidence="1">Multi-pass membrane protein</topology>
    </subcellularLocation>
</comment>
<organism evidence="7 8">
    <name type="scientific">Clostridium thailandense</name>
    <dbReference type="NCBI Taxonomy" id="2794346"/>
    <lineage>
        <taxon>Bacteria</taxon>
        <taxon>Bacillati</taxon>
        <taxon>Bacillota</taxon>
        <taxon>Clostridia</taxon>
        <taxon>Eubacteriales</taxon>
        <taxon>Clostridiaceae</taxon>
        <taxon>Clostridium</taxon>
    </lineage>
</organism>
<evidence type="ECO:0000256" key="3">
    <source>
        <dbReference type="ARBA" id="ARBA00022692"/>
    </source>
</evidence>
<name>A0A949WU26_9CLOT</name>
<dbReference type="Pfam" id="PF03073">
    <property type="entry name" value="TspO_MBR"/>
    <property type="match status" value="1"/>
</dbReference>
<evidence type="ECO:0000313" key="7">
    <source>
        <dbReference type="EMBL" id="MBV7272137.1"/>
    </source>
</evidence>
<dbReference type="GO" id="GO:0016020">
    <property type="term" value="C:membrane"/>
    <property type="evidence" value="ECO:0007669"/>
    <property type="project" value="UniProtKB-SubCell"/>
</dbReference>
<feature type="transmembrane region" description="Helical" evidence="6">
    <location>
        <begin position="34"/>
        <end position="56"/>
    </location>
</feature>
<reference evidence="7" key="1">
    <citation type="submission" date="2020-12" db="EMBL/GenBank/DDBJ databases">
        <title>Clostridium thailandense sp. nov., a novel acetogenic bacterium isolated from peat land soil in Thailand.</title>
        <authorList>
            <person name="Chaikitkaew S."/>
            <person name="Birkeland N.K."/>
        </authorList>
    </citation>
    <scope>NUCLEOTIDE SEQUENCE</scope>
    <source>
        <strain evidence="7">PL3</strain>
    </source>
</reference>
<evidence type="ECO:0000256" key="5">
    <source>
        <dbReference type="ARBA" id="ARBA00023136"/>
    </source>
</evidence>
<dbReference type="PANTHER" id="PTHR10057">
    <property type="entry name" value="PERIPHERAL-TYPE BENZODIAZEPINE RECEPTOR"/>
    <property type="match status" value="1"/>
</dbReference>
<evidence type="ECO:0000256" key="4">
    <source>
        <dbReference type="ARBA" id="ARBA00022989"/>
    </source>
</evidence>
<comment type="similarity">
    <text evidence="2">Belongs to the TspO/BZRP family.</text>
</comment>
<proteinExistence type="inferred from homology"/>
<dbReference type="CDD" id="cd15904">
    <property type="entry name" value="TSPO_MBR"/>
    <property type="match status" value="1"/>
</dbReference>
<keyword evidence="5 6" id="KW-0472">Membrane</keyword>
<keyword evidence="4 6" id="KW-1133">Transmembrane helix</keyword>
<dbReference type="PANTHER" id="PTHR10057:SF0">
    <property type="entry name" value="TRANSLOCATOR PROTEIN"/>
    <property type="match status" value="1"/>
</dbReference>
<evidence type="ECO:0000313" key="8">
    <source>
        <dbReference type="Proteomes" id="UP000694308"/>
    </source>
</evidence>
<dbReference type="RefSeq" id="WP_218319222.1">
    <property type="nucleotide sequence ID" value="NZ_JAEEGC010000019.1"/>
</dbReference>
<dbReference type="AlphaFoldDB" id="A0A949WU26"/>
<sequence length="145" mass="16954">MIAEGVGILSGFLGMNNSMKYMQFNKPLFSPPSWIFPIVWTLLYLLMGIAAYRIWIKGKEGEKVTRALALYTIQLTLNFLWSIIFFRFNLYGAAFFELLVLLVVVIMMTFEFYKIDKISAYLMIPYILWLSFAGVLNYVIWMLNK</sequence>
<feature type="transmembrane region" description="Helical" evidence="6">
    <location>
        <begin position="68"/>
        <end position="88"/>
    </location>
</feature>
<accession>A0A949WU26</accession>
<keyword evidence="8" id="KW-1185">Reference proteome</keyword>
<dbReference type="Proteomes" id="UP000694308">
    <property type="component" value="Unassembled WGS sequence"/>
</dbReference>
<dbReference type="EMBL" id="JAEEGC010000019">
    <property type="protein sequence ID" value="MBV7272137.1"/>
    <property type="molecule type" value="Genomic_DNA"/>
</dbReference>
<comment type="caution">
    <text evidence="7">The sequence shown here is derived from an EMBL/GenBank/DDBJ whole genome shotgun (WGS) entry which is preliminary data.</text>
</comment>
<dbReference type="InterPro" id="IPR004307">
    <property type="entry name" value="TspO_MBR"/>
</dbReference>
<evidence type="ECO:0000256" key="2">
    <source>
        <dbReference type="ARBA" id="ARBA00007524"/>
    </source>
</evidence>
<evidence type="ECO:0000256" key="1">
    <source>
        <dbReference type="ARBA" id="ARBA00004141"/>
    </source>
</evidence>
<protein>
    <submittedName>
        <fullName evidence="7">Tryptophan-rich sensory protein</fullName>
    </submittedName>
</protein>
<gene>
    <name evidence="7" type="ORF">I6U48_04290</name>
</gene>
<evidence type="ECO:0000256" key="6">
    <source>
        <dbReference type="SAM" id="Phobius"/>
    </source>
</evidence>